<keyword evidence="2" id="KW-1185">Reference proteome</keyword>
<comment type="caution">
    <text evidence="1">The sequence shown here is derived from an EMBL/GenBank/DDBJ whole genome shotgun (WGS) entry which is preliminary data.</text>
</comment>
<evidence type="ECO:0008006" key="3">
    <source>
        <dbReference type="Google" id="ProtNLM"/>
    </source>
</evidence>
<sequence length="282" mass="31272">MRDLLDANARLRPVPYAKWRGAHWVLLALSELGYPPADPLLGPLRDAVLDQWLAERYRREKDVDGVQPGEHETAVPRIRGRARRCASQQAGALLSITRLKFDDGRGPQLVELLRRWQWPDGGWNCDRTPTTVMSSVNETLLPIRALAAYGTASGDSAATEMAQRACDVLLDRHVAFRRSNGAPLTKDVMQLHYPLYWHYDVLGGLVGLAEAGMIGDARCARALDVLESRRLPDRGWPADATYGPKAETGYNVDAVDWGPIGNRTANPWVTINALYVLRAAGR</sequence>
<dbReference type="AlphaFoldDB" id="A0A6L9XUV4"/>
<dbReference type="SUPFAM" id="SSF48239">
    <property type="entry name" value="Terpenoid cyclases/Protein prenyltransferases"/>
    <property type="match status" value="1"/>
</dbReference>
<dbReference type="RefSeq" id="WP_163288092.1">
    <property type="nucleotide sequence ID" value="NZ_JAAGWY010000001.1"/>
</dbReference>
<gene>
    <name evidence="1" type="ORF">G3T36_03950</name>
</gene>
<accession>A0A6L9XUV4</accession>
<dbReference type="Proteomes" id="UP000474967">
    <property type="component" value="Unassembled WGS sequence"/>
</dbReference>
<reference evidence="1 2" key="1">
    <citation type="journal article" date="2014" name="J. Microbiol.">
        <title>Diaminobutyricibacter tongyongensis gen. nov., sp. nov. and Homoserinibacter gongjuensis gen. nov., sp. nov. belong to the family Microbacteriaceae.</title>
        <authorList>
            <person name="Kim S.J."/>
            <person name="Ahn J.H."/>
            <person name="Weon H.Y."/>
            <person name="Hamada M."/>
            <person name="Suzuki K."/>
            <person name="Kwon S.W."/>
        </authorList>
    </citation>
    <scope>NUCLEOTIDE SEQUENCE [LARGE SCALE GENOMIC DNA]</scope>
    <source>
        <strain evidence="1 2">NBRC 108724</strain>
    </source>
</reference>
<dbReference type="EMBL" id="JAAGWY010000001">
    <property type="protein sequence ID" value="NEN05017.1"/>
    <property type="molecule type" value="Genomic_DNA"/>
</dbReference>
<evidence type="ECO:0000313" key="1">
    <source>
        <dbReference type="EMBL" id="NEN05017.1"/>
    </source>
</evidence>
<organism evidence="1 2">
    <name type="scientific">Leifsonia tongyongensis</name>
    <dbReference type="NCBI Taxonomy" id="1268043"/>
    <lineage>
        <taxon>Bacteria</taxon>
        <taxon>Bacillati</taxon>
        <taxon>Actinomycetota</taxon>
        <taxon>Actinomycetes</taxon>
        <taxon>Micrococcales</taxon>
        <taxon>Microbacteriaceae</taxon>
        <taxon>Leifsonia</taxon>
    </lineage>
</organism>
<evidence type="ECO:0000313" key="2">
    <source>
        <dbReference type="Proteomes" id="UP000474967"/>
    </source>
</evidence>
<name>A0A6L9XUV4_9MICO</name>
<dbReference type="InterPro" id="IPR008930">
    <property type="entry name" value="Terpenoid_cyclase/PrenylTrfase"/>
</dbReference>
<proteinExistence type="predicted"/>
<protein>
    <recommendedName>
        <fullName evidence="3">Squalene cyclase C-terminal domain-containing protein</fullName>
    </recommendedName>
</protein>
<dbReference type="Gene3D" id="1.50.10.20">
    <property type="match status" value="1"/>
</dbReference>